<dbReference type="PROSITE" id="PS51000">
    <property type="entry name" value="HTH_DEOR_2"/>
    <property type="match status" value="1"/>
</dbReference>
<dbReference type="InterPro" id="IPR036388">
    <property type="entry name" value="WH-like_DNA-bd_sf"/>
</dbReference>
<dbReference type="Pfam" id="PF08220">
    <property type="entry name" value="HTH_DeoR"/>
    <property type="match status" value="1"/>
</dbReference>
<dbReference type="AlphaFoldDB" id="A0A0H2MEJ4"/>
<dbReference type="PANTHER" id="PTHR30363">
    <property type="entry name" value="HTH-TYPE TRANSCRIPTIONAL REGULATOR SRLR-RELATED"/>
    <property type="match status" value="1"/>
</dbReference>
<dbReference type="SUPFAM" id="SSF46785">
    <property type="entry name" value="Winged helix' DNA-binding domain"/>
    <property type="match status" value="1"/>
</dbReference>
<dbReference type="SMART" id="SM00420">
    <property type="entry name" value="HTH_DEOR"/>
    <property type="match status" value="1"/>
</dbReference>
<dbReference type="OrthoDB" id="9814815at2"/>
<evidence type="ECO:0000256" key="3">
    <source>
        <dbReference type="ARBA" id="ARBA00023163"/>
    </source>
</evidence>
<dbReference type="PANTHER" id="PTHR30363:SF4">
    <property type="entry name" value="GLYCEROL-3-PHOSPHATE REGULON REPRESSOR"/>
    <property type="match status" value="1"/>
</dbReference>
<dbReference type="InterPro" id="IPR001034">
    <property type="entry name" value="DeoR_HTH"/>
</dbReference>
<dbReference type="GO" id="GO:0003700">
    <property type="term" value="F:DNA-binding transcription factor activity"/>
    <property type="evidence" value="ECO:0007669"/>
    <property type="project" value="InterPro"/>
</dbReference>
<dbReference type="Gene3D" id="1.10.10.10">
    <property type="entry name" value="Winged helix-like DNA-binding domain superfamily/Winged helix DNA-binding domain"/>
    <property type="match status" value="1"/>
</dbReference>
<comment type="caution">
    <text evidence="5">The sequence shown here is derived from an EMBL/GenBank/DDBJ whole genome shotgun (WGS) entry which is preliminary data.</text>
</comment>
<dbReference type="SMART" id="SM01134">
    <property type="entry name" value="DeoRC"/>
    <property type="match status" value="1"/>
</dbReference>
<keyword evidence="2" id="KW-0805">Transcription regulation</keyword>
<protein>
    <submittedName>
        <fullName evidence="5">DeoR faimly transcriptional regulator</fullName>
    </submittedName>
</protein>
<dbReference type="RefSeq" id="WP_047764150.1">
    <property type="nucleotide sequence ID" value="NZ_LAQL01000006.1"/>
</dbReference>
<organism evidence="5 6">
    <name type="scientific">Kiloniella spongiae</name>
    <dbReference type="NCBI Taxonomy" id="1489064"/>
    <lineage>
        <taxon>Bacteria</taxon>
        <taxon>Pseudomonadati</taxon>
        <taxon>Pseudomonadota</taxon>
        <taxon>Alphaproteobacteria</taxon>
        <taxon>Rhodospirillales</taxon>
        <taxon>Kiloniellaceae</taxon>
        <taxon>Kiloniella</taxon>
    </lineage>
</organism>
<keyword evidence="6" id="KW-1185">Reference proteome</keyword>
<keyword evidence="1" id="KW-0678">Repressor</keyword>
<sequence length="256" mass="28111">MDTLNPRQREIVGLAREEGRVLVEELATRFEVSLQTIRKDLNEICARAILKRIHGGAVFAAGVENLRYDARRMIAKDEKRGIGAAAADLVPDNCSLFINIGTTTEEVAQCLLSKKDLLVITNNINVANILRPAPSIDVIIAGGMVRRSDGGVVGETAVDFIKQFKVDFAIIGTSAVDEDGSLLDFDLREAKVAQAIIDNAHHVILCADKMKLKRTAPVRVAEFDQINTFVTDNLESENLRKICRDSGVRLIESELS</sequence>
<evidence type="ECO:0000256" key="2">
    <source>
        <dbReference type="ARBA" id="ARBA00023015"/>
    </source>
</evidence>
<dbReference type="Proteomes" id="UP000035444">
    <property type="component" value="Unassembled WGS sequence"/>
</dbReference>
<evidence type="ECO:0000259" key="4">
    <source>
        <dbReference type="PROSITE" id="PS51000"/>
    </source>
</evidence>
<evidence type="ECO:0000256" key="1">
    <source>
        <dbReference type="ARBA" id="ARBA00022491"/>
    </source>
</evidence>
<reference evidence="5 6" key="1">
    <citation type="submission" date="2015-03" db="EMBL/GenBank/DDBJ databases">
        <title>Genome Sequence of Kiloniella spongiae MEBiC09566, isolated from a marine sponge.</title>
        <authorList>
            <person name="Shao Z."/>
            <person name="Wang L."/>
            <person name="Li X."/>
        </authorList>
    </citation>
    <scope>NUCLEOTIDE SEQUENCE [LARGE SCALE GENOMIC DNA]</scope>
    <source>
        <strain evidence="5 6">MEBiC09566</strain>
    </source>
</reference>
<proteinExistence type="predicted"/>
<evidence type="ECO:0000313" key="6">
    <source>
        <dbReference type="Proteomes" id="UP000035444"/>
    </source>
</evidence>
<dbReference type="InterPro" id="IPR036390">
    <property type="entry name" value="WH_DNA-bd_sf"/>
</dbReference>
<dbReference type="STRING" id="1489064.WH96_10890"/>
<dbReference type="EMBL" id="LAQL01000006">
    <property type="protein sequence ID" value="KLN60939.1"/>
    <property type="molecule type" value="Genomic_DNA"/>
</dbReference>
<dbReference type="Pfam" id="PF00455">
    <property type="entry name" value="DeoRC"/>
    <property type="match status" value="1"/>
</dbReference>
<dbReference type="SUPFAM" id="SSF100950">
    <property type="entry name" value="NagB/RpiA/CoA transferase-like"/>
    <property type="match status" value="1"/>
</dbReference>
<dbReference type="InterPro" id="IPR014036">
    <property type="entry name" value="DeoR-like_C"/>
</dbReference>
<dbReference type="InterPro" id="IPR050313">
    <property type="entry name" value="Carb_Metab_HTH_regulators"/>
</dbReference>
<dbReference type="PRINTS" id="PR00037">
    <property type="entry name" value="HTHLACR"/>
</dbReference>
<keyword evidence="3" id="KW-0804">Transcription</keyword>
<feature type="domain" description="HTH deoR-type" evidence="4">
    <location>
        <begin position="4"/>
        <end position="59"/>
    </location>
</feature>
<accession>A0A0H2MEJ4</accession>
<dbReference type="Gene3D" id="3.40.50.1360">
    <property type="match status" value="1"/>
</dbReference>
<name>A0A0H2MEJ4_9PROT</name>
<evidence type="ECO:0000313" key="5">
    <source>
        <dbReference type="EMBL" id="KLN60939.1"/>
    </source>
</evidence>
<gene>
    <name evidence="5" type="ORF">WH96_10890</name>
</gene>
<dbReference type="InterPro" id="IPR037171">
    <property type="entry name" value="NagB/RpiA_transferase-like"/>
</dbReference>